<dbReference type="Proteomes" id="UP000254597">
    <property type="component" value="Unassembled WGS sequence"/>
</dbReference>
<keyword evidence="1" id="KW-0472">Membrane</keyword>
<dbReference type="EMBL" id="UGWP01000003">
    <property type="protein sequence ID" value="SUF55078.1"/>
    <property type="molecule type" value="Genomic_DNA"/>
</dbReference>
<gene>
    <name evidence="2" type="ORF">NCTC10252_00247</name>
</gene>
<name>A0A379QIF1_SALER</name>
<accession>A0A379QIF1</accession>
<evidence type="ECO:0000313" key="2">
    <source>
        <dbReference type="EMBL" id="SUF55078.1"/>
    </source>
</evidence>
<protein>
    <submittedName>
        <fullName evidence="2">Uncharacterized protein</fullName>
    </submittedName>
</protein>
<keyword evidence="1" id="KW-0812">Transmembrane</keyword>
<keyword evidence="1" id="KW-1133">Transmembrane helix</keyword>
<sequence>MTRMTLPEFTAALHEADSRYFLTAPSGNQSGRRRTVNIRCLLLMLASASVYSQPLVSGGAGMSVLLPGGYSFLSFF</sequence>
<reference evidence="2 3" key="1">
    <citation type="submission" date="2018-06" db="EMBL/GenBank/DDBJ databases">
        <authorList>
            <consortium name="Pathogen Informatics"/>
            <person name="Doyle S."/>
        </authorList>
    </citation>
    <scope>NUCLEOTIDE SEQUENCE [LARGE SCALE GENOMIC DNA]</scope>
    <source>
        <strain evidence="2 3">NCTC10252</strain>
    </source>
</reference>
<evidence type="ECO:0000256" key="1">
    <source>
        <dbReference type="SAM" id="Phobius"/>
    </source>
</evidence>
<dbReference type="AlphaFoldDB" id="A0A379QIF1"/>
<evidence type="ECO:0000313" key="3">
    <source>
        <dbReference type="Proteomes" id="UP000254597"/>
    </source>
</evidence>
<feature type="transmembrane region" description="Helical" evidence="1">
    <location>
        <begin position="40"/>
        <end position="66"/>
    </location>
</feature>
<proteinExistence type="predicted"/>
<organism evidence="2 3">
    <name type="scientific">Salmonella enterica</name>
    <name type="common">Salmonella choleraesuis</name>
    <dbReference type="NCBI Taxonomy" id="28901"/>
    <lineage>
        <taxon>Bacteria</taxon>
        <taxon>Pseudomonadati</taxon>
        <taxon>Pseudomonadota</taxon>
        <taxon>Gammaproteobacteria</taxon>
        <taxon>Enterobacterales</taxon>
        <taxon>Enterobacteriaceae</taxon>
        <taxon>Salmonella</taxon>
    </lineage>
</organism>